<dbReference type="Pfam" id="PF00501">
    <property type="entry name" value="AMP-binding"/>
    <property type="match status" value="1"/>
</dbReference>
<evidence type="ECO:0000313" key="5">
    <source>
        <dbReference type="Proteomes" id="UP001470230"/>
    </source>
</evidence>
<keyword evidence="5" id="KW-1185">Reference proteome</keyword>
<dbReference type="Gene3D" id="3.40.50.12780">
    <property type="entry name" value="N-terminal domain of ligase-like"/>
    <property type="match status" value="1"/>
</dbReference>
<accession>A0ABR2JUQ5</accession>
<keyword evidence="2" id="KW-0067">ATP-binding</keyword>
<organism evidence="4 5">
    <name type="scientific">Tritrichomonas musculus</name>
    <dbReference type="NCBI Taxonomy" id="1915356"/>
    <lineage>
        <taxon>Eukaryota</taxon>
        <taxon>Metamonada</taxon>
        <taxon>Parabasalia</taxon>
        <taxon>Tritrichomonadida</taxon>
        <taxon>Tritrichomonadidae</taxon>
        <taxon>Tritrichomonas</taxon>
    </lineage>
</organism>
<proteinExistence type="predicted"/>
<dbReference type="EMBL" id="JAPFFF010000009">
    <property type="protein sequence ID" value="KAK8882477.1"/>
    <property type="molecule type" value="Genomic_DNA"/>
</dbReference>
<protein>
    <recommendedName>
        <fullName evidence="3">AMP-dependent synthetase/ligase domain-containing protein</fullName>
    </recommendedName>
</protein>
<evidence type="ECO:0000256" key="2">
    <source>
        <dbReference type="ARBA" id="ARBA00022840"/>
    </source>
</evidence>
<feature type="domain" description="AMP-dependent synthetase/ligase" evidence="3">
    <location>
        <begin position="76"/>
        <end position="480"/>
    </location>
</feature>
<name>A0ABR2JUQ5_9EUKA</name>
<sequence length="527" mass="58519">MRSFVKPTLYSVPSFGPKVTGFTLPYRNVKCLTDNEGQIQGTFPNFPTALTLRELFDQIVDYYYSYPMYGSLIENKTIEWYTYGEFGELVRALSAGFLKYGVKMGDLIGVLVENSTYFALAQWASAYMGGVIIPIDISYENDVVQQILTVFKCSSLICTSQTYPTIFQIYMANPTGKLSKIFLLCDENEKNHLQDDMGSPLDTQLGIPLFTLPQIIQEKPQNDNIQYPTILATSLCVLNVGAGRCGSLNPCCLTHSNLIAAAAGVPSCDYQFGRDVYLPTMPMSRVFERSIQLCILAYGGCISFVSSPLLEALEITKPTVISFSGDNIQDLAEALIADAMGSSFFRRIIYDFAFSVAAQAKEGRSELPWLIRTIIIDPFRAKVGGRLKLIISACSYLEPRVQHVLRTMLQIPVVQLYGVTEAGGIICIQKVDDDYVGNVGAPTACCEIRVRDFVPAHQRVADDEPGEILVRGPNLFSGYHRNKEMTKKALLEDGWFATGDIGRILPNGTLVIVDTIKDWSRRKKKPS</sequence>
<dbReference type="Proteomes" id="UP001470230">
    <property type="component" value="Unassembled WGS sequence"/>
</dbReference>
<keyword evidence="1" id="KW-0547">Nucleotide-binding</keyword>
<gene>
    <name evidence="4" type="ORF">M9Y10_045119</name>
</gene>
<dbReference type="PANTHER" id="PTHR43272">
    <property type="entry name" value="LONG-CHAIN-FATTY-ACID--COA LIGASE"/>
    <property type="match status" value="1"/>
</dbReference>
<dbReference type="PANTHER" id="PTHR43272:SF33">
    <property type="entry name" value="AMP-BINDING DOMAIN-CONTAINING PROTEIN-RELATED"/>
    <property type="match status" value="1"/>
</dbReference>
<dbReference type="SUPFAM" id="SSF56801">
    <property type="entry name" value="Acetyl-CoA synthetase-like"/>
    <property type="match status" value="1"/>
</dbReference>
<evidence type="ECO:0000259" key="3">
    <source>
        <dbReference type="Pfam" id="PF00501"/>
    </source>
</evidence>
<evidence type="ECO:0000313" key="4">
    <source>
        <dbReference type="EMBL" id="KAK8882477.1"/>
    </source>
</evidence>
<dbReference type="InterPro" id="IPR000873">
    <property type="entry name" value="AMP-dep_synth/lig_dom"/>
</dbReference>
<reference evidence="4 5" key="1">
    <citation type="submission" date="2024-04" db="EMBL/GenBank/DDBJ databases">
        <title>Tritrichomonas musculus Genome.</title>
        <authorList>
            <person name="Alves-Ferreira E."/>
            <person name="Grigg M."/>
            <person name="Lorenzi H."/>
            <person name="Galac M."/>
        </authorList>
    </citation>
    <scope>NUCLEOTIDE SEQUENCE [LARGE SCALE GENOMIC DNA]</scope>
    <source>
        <strain evidence="4 5">EAF2021</strain>
    </source>
</reference>
<dbReference type="InterPro" id="IPR042099">
    <property type="entry name" value="ANL_N_sf"/>
</dbReference>
<evidence type="ECO:0000256" key="1">
    <source>
        <dbReference type="ARBA" id="ARBA00022741"/>
    </source>
</evidence>
<comment type="caution">
    <text evidence="4">The sequence shown here is derived from an EMBL/GenBank/DDBJ whole genome shotgun (WGS) entry which is preliminary data.</text>
</comment>